<comment type="caution">
    <text evidence="1">The sequence shown here is derived from an EMBL/GenBank/DDBJ whole genome shotgun (WGS) entry which is preliminary data.</text>
</comment>
<sequence length="135" mass="15087">MALLLGSVVNGLGLFFRTLWGLQERRFSSTFRVVSSVAVSMTMALVVCFMSVHRHGRSSRGGEMIFLYVDSGQDYVIWINNSAIPSALSLPEKYFFFVRKGIIRMVIGCQLGRFLDIIVNGISEVGIEKSAYTFC</sequence>
<proteinExistence type="predicted"/>
<keyword evidence="2" id="KW-1185">Reference proteome</keyword>
<evidence type="ECO:0000313" key="1">
    <source>
        <dbReference type="EMBL" id="KAJ0040121.1"/>
    </source>
</evidence>
<accession>A0ACC0YR93</accession>
<reference evidence="2" key="1">
    <citation type="journal article" date="2023" name="G3 (Bethesda)">
        <title>Genome assembly and association tests identify interacting loci associated with vigor, precocity, and sex in interspecific pistachio rootstocks.</title>
        <authorList>
            <person name="Palmer W."/>
            <person name="Jacygrad E."/>
            <person name="Sagayaradj S."/>
            <person name="Cavanaugh K."/>
            <person name="Han R."/>
            <person name="Bertier L."/>
            <person name="Beede B."/>
            <person name="Kafkas S."/>
            <person name="Golino D."/>
            <person name="Preece J."/>
            <person name="Michelmore R."/>
        </authorList>
    </citation>
    <scope>NUCLEOTIDE SEQUENCE [LARGE SCALE GENOMIC DNA]</scope>
</reference>
<evidence type="ECO:0000313" key="2">
    <source>
        <dbReference type="Proteomes" id="UP001163603"/>
    </source>
</evidence>
<organism evidence="1 2">
    <name type="scientific">Pistacia integerrima</name>
    <dbReference type="NCBI Taxonomy" id="434235"/>
    <lineage>
        <taxon>Eukaryota</taxon>
        <taxon>Viridiplantae</taxon>
        <taxon>Streptophyta</taxon>
        <taxon>Embryophyta</taxon>
        <taxon>Tracheophyta</taxon>
        <taxon>Spermatophyta</taxon>
        <taxon>Magnoliopsida</taxon>
        <taxon>eudicotyledons</taxon>
        <taxon>Gunneridae</taxon>
        <taxon>Pentapetalae</taxon>
        <taxon>rosids</taxon>
        <taxon>malvids</taxon>
        <taxon>Sapindales</taxon>
        <taxon>Anacardiaceae</taxon>
        <taxon>Pistacia</taxon>
    </lineage>
</organism>
<dbReference type="Proteomes" id="UP001163603">
    <property type="component" value="Chromosome 5"/>
</dbReference>
<dbReference type="EMBL" id="CM047740">
    <property type="protein sequence ID" value="KAJ0040121.1"/>
    <property type="molecule type" value="Genomic_DNA"/>
</dbReference>
<gene>
    <name evidence="1" type="ORF">Pint_27887</name>
</gene>
<name>A0ACC0YR93_9ROSI</name>
<protein>
    <submittedName>
        <fullName evidence="1">Uncharacterized protein</fullName>
    </submittedName>
</protein>